<sequence length="105" mass="11427">MTQLLLALPARKSSGLSFSSLTLILVCVACQPTRSVPLDRPLSALRYHAPLLSTAIFVLAFMVGRFTLIPPSSICFLSRETRATACRLQSLLWITGPSIFAAKSF</sequence>
<dbReference type="Proteomes" id="UP000247233">
    <property type="component" value="Unassembled WGS sequence"/>
</dbReference>
<dbReference type="GeneID" id="37060099"/>
<keyword evidence="3" id="KW-1185">Reference proteome</keyword>
<keyword evidence="1" id="KW-0812">Transmembrane</keyword>
<comment type="caution">
    <text evidence="2">The sequence shown here is derived from an EMBL/GenBank/DDBJ whole genome shotgun (WGS) entry which is preliminary data.</text>
</comment>
<evidence type="ECO:0000313" key="2">
    <source>
        <dbReference type="EMBL" id="PWY92454.1"/>
    </source>
</evidence>
<gene>
    <name evidence="2" type="ORF">BO70DRAFT_10928</name>
</gene>
<keyword evidence="1" id="KW-1133">Transmembrane helix</keyword>
<accession>A0A317X1D4</accession>
<dbReference type="AlphaFoldDB" id="A0A317X1D4"/>
<evidence type="ECO:0000256" key="1">
    <source>
        <dbReference type="SAM" id="Phobius"/>
    </source>
</evidence>
<dbReference type="EMBL" id="MSFL01000001">
    <property type="protein sequence ID" value="PWY92454.1"/>
    <property type="molecule type" value="Genomic_DNA"/>
</dbReference>
<proteinExistence type="predicted"/>
<reference evidence="2 3" key="1">
    <citation type="submission" date="2016-12" db="EMBL/GenBank/DDBJ databases">
        <title>The genomes of Aspergillus section Nigri reveals drivers in fungal speciation.</title>
        <authorList>
            <consortium name="DOE Joint Genome Institute"/>
            <person name="Vesth T.C."/>
            <person name="Nybo J."/>
            <person name="Theobald S."/>
            <person name="Brandl J."/>
            <person name="Frisvad J.C."/>
            <person name="Nielsen K.F."/>
            <person name="Lyhne E.K."/>
            <person name="Kogle M.E."/>
            <person name="Kuo A."/>
            <person name="Riley R."/>
            <person name="Clum A."/>
            <person name="Nolan M."/>
            <person name="Lipzen A."/>
            <person name="Salamov A."/>
            <person name="Henrissat B."/>
            <person name="Wiebenga A."/>
            <person name="De Vries R.P."/>
            <person name="Grigoriev I.V."/>
            <person name="Mortensen U.H."/>
            <person name="Andersen M.R."/>
            <person name="Baker S.E."/>
        </authorList>
    </citation>
    <scope>NUCLEOTIDE SEQUENCE [LARGE SCALE GENOMIC DNA]</scope>
    <source>
        <strain evidence="2 3">CBS 117.55</strain>
    </source>
</reference>
<protein>
    <submittedName>
        <fullName evidence="2">Uncharacterized protein</fullName>
    </submittedName>
</protein>
<organism evidence="2 3">
    <name type="scientific">Aspergillus heteromorphus CBS 117.55</name>
    <dbReference type="NCBI Taxonomy" id="1448321"/>
    <lineage>
        <taxon>Eukaryota</taxon>
        <taxon>Fungi</taxon>
        <taxon>Dikarya</taxon>
        <taxon>Ascomycota</taxon>
        <taxon>Pezizomycotina</taxon>
        <taxon>Eurotiomycetes</taxon>
        <taxon>Eurotiomycetidae</taxon>
        <taxon>Eurotiales</taxon>
        <taxon>Aspergillaceae</taxon>
        <taxon>Aspergillus</taxon>
        <taxon>Aspergillus subgen. Circumdati</taxon>
    </lineage>
</organism>
<feature type="transmembrane region" description="Helical" evidence="1">
    <location>
        <begin position="51"/>
        <end position="69"/>
    </location>
</feature>
<keyword evidence="1" id="KW-0472">Membrane</keyword>
<evidence type="ECO:0000313" key="3">
    <source>
        <dbReference type="Proteomes" id="UP000247233"/>
    </source>
</evidence>
<dbReference type="RefSeq" id="XP_025404193.1">
    <property type="nucleotide sequence ID" value="XM_025537862.1"/>
</dbReference>
<dbReference type="VEuPathDB" id="FungiDB:BO70DRAFT_10928"/>
<name>A0A317X1D4_9EURO</name>